<dbReference type="AlphaFoldDB" id="A0A151U0V8"/>
<accession>A0A151U0V8</accession>
<dbReference type="PANTHER" id="PTHR11697:SF230">
    <property type="entry name" value="ZINC FINGER, MYM DOMAIN CONTAINING 1"/>
    <property type="match status" value="1"/>
</dbReference>
<organism evidence="1 2">
    <name type="scientific">Cajanus cajan</name>
    <name type="common">Pigeon pea</name>
    <name type="synonym">Cajanus indicus</name>
    <dbReference type="NCBI Taxonomy" id="3821"/>
    <lineage>
        <taxon>Eukaryota</taxon>
        <taxon>Viridiplantae</taxon>
        <taxon>Streptophyta</taxon>
        <taxon>Embryophyta</taxon>
        <taxon>Tracheophyta</taxon>
        <taxon>Spermatophyta</taxon>
        <taxon>Magnoliopsida</taxon>
        <taxon>eudicotyledons</taxon>
        <taxon>Gunneridae</taxon>
        <taxon>Pentapetalae</taxon>
        <taxon>rosids</taxon>
        <taxon>fabids</taxon>
        <taxon>Fabales</taxon>
        <taxon>Fabaceae</taxon>
        <taxon>Papilionoideae</taxon>
        <taxon>50 kb inversion clade</taxon>
        <taxon>NPAAA clade</taxon>
        <taxon>indigoferoid/millettioid clade</taxon>
        <taxon>Phaseoleae</taxon>
        <taxon>Cajanus</taxon>
    </lineage>
</organism>
<dbReference type="EMBL" id="CM003604">
    <property type="protein sequence ID" value="KYP72962.1"/>
    <property type="molecule type" value="Genomic_DNA"/>
</dbReference>
<dbReference type="PANTHER" id="PTHR11697">
    <property type="entry name" value="GENERAL TRANSCRIPTION FACTOR 2-RELATED ZINC FINGER PROTEIN"/>
    <property type="match status" value="1"/>
</dbReference>
<keyword evidence="2" id="KW-1185">Reference proteome</keyword>
<proteinExistence type="predicted"/>
<dbReference type="Proteomes" id="UP000075243">
    <property type="component" value="Chromosome 2"/>
</dbReference>
<name>A0A151U0V8_CAJCA</name>
<sequence>MQTFEFVFTLHLIKNILGINHELSQALQRSDQDIVNVMNLVSETKQRLQAMRDDDSAFSKLEGIGDISMKLVEIRKREIFYNIENEQIIQYFQIMKIRREQL</sequence>
<dbReference type="Gramene" id="C.cajan_05433.t">
    <property type="protein sequence ID" value="C.cajan_05433.t"/>
    <property type="gene ID" value="C.cajan_05433"/>
</dbReference>
<evidence type="ECO:0000313" key="2">
    <source>
        <dbReference type="Proteomes" id="UP000075243"/>
    </source>
</evidence>
<protein>
    <submittedName>
        <fullName evidence="1">Uncharacterized protein</fullName>
    </submittedName>
</protein>
<gene>
    <name evidence="1" type="ORF">KK1_005567</name>
</gene>
<dbReference type="InterPro" id="IPR055298">
    <property type="entry name" value="AtLOH3-like"/>
</dbReference>
<evidence type="ECO:0000313" key="1">
    <source>
        <dbReference type="EMBL" id="KYP72962.1"/>
    </source>
</evidence>
<reference evidence="1 2" key="1">
    <citation type="journal article" date="2012" name="Nat. Biotechnol.">
        <title>Draft genome sequence of pigeonpea (Cajanus cajan), an orphan legume crop of resource-poor farmers.</title>
        <authorList>
            <person name="Varshney R.K."/>
            <person name="Chen W."/>
            <person name="Li Y."/>
            <person name="Bharti A.K."/>
            <person name="Saxena R.K."/>
            <person name="Schlueter J.A."/>
            <person name="Donoghue M.T."/>
            <person name="Azam S."/>
            <person name="Fan G."/>
            <person name="Whaley A.M."/>
            <person name="Farmer A.D."/>
            <person name="Sheridan J."/>
            <person name="Iwata A."/>
            <person name="Tuteja R."/>
            <person name="Penmetsa R.V."/>
            <person name="Wu W."/>
            <person name="Upadhyaya H.D."/>
            <person name="Yang S.P."/>
            <person name="Shah T."/>
            <person name="Saxena K.B."/>
            <person name="Michael T."/>
            <person name="McCombie W.R."/>
            <person name="Yang B."/>
            <person name="Zhang G."/>
            <person name="Yang H."/>
            <person name="Wang J."/>
            <person name="Spillane C."/>
            <person name="Cook D.R."/>
            <person name="May G.D."/>
            <person name="Xu X."/>
            <person name="Jackson S.A."/>
        </authorList>
    </citation>
    <scope>NUCLEOTIDE SEQUENCE [LARGE SCALE GENOMIC DNA]</scope>
    <source>
        <strain evidence="2">cv. Asha</strain>
    </source>
</reference>